<dbReference type="GO" id="GO:0050664">
    <property type="term" value="F:oxidoreductase activity, acting on NAD(P)H, oxygen as acceptor"/>
    <property type="evidence" value="ECO:0007669"/>
    <property type="project" value="TreeGrafter"/>
</dbReference>
<keyword evidence="4" id="KW-1185">Reference proteome</keyword>
<evidence type="ECO:0000256" key="1">
    <source>
        <dbReference type="ARBA" id="ARBA00006484"/>
    </source>
</evidence>
<reference evidence="3 4" key="1">
    <citation type="journal article" date="2013" name="Environ. Microbiol.">
        <title>Genome analysis of Chitinivibrio alkaliphilus gen. nov., sp. nov., a novel extremely haloalkaliphilic anaerobic chitinolytic bacterium from the candidate phylum Termite Group 3.</title>
        <authorList>
            <person name="Sorokin D.Y."/>
            <person name="Gumerov V.M."/>
            <person name="Rakitin A.L."/>
            <person name="Beletsky A.V."/>
            <person name="Damste J.S."/>
            <person name="Muyzer G."/>
            <person name="Mardanov A.V."/>
            <person name="Ravin N.V."/>
        </authorList>
    </citation>
    <scope>NUCLEOTIDE SEQUENCE [LARGE SCALE GENOMIC DNA]</scope>
    <source>
        <strain evidence="3 4">ACht1</strain>
    </source>
</reference>
<gene>
    <name evidence="3" type="ORF">CALK_0632</name>
</gene>
<dbReference type="eggNOG" id="COG1028">
    <property type="taxonomic scope" value="Bacteria"/>
</dbReference>
<evidence type="ECO:0000313" key="4">
    <source>
        <dbReference type="Proteomes" id="UP000017148"/>
    </source>
</evidence>
<dbReference type="InterPro" id="IPR036291">
    <property type="entry name" value="NAD(P)-bd_dom_sf"/>
</dbReference>
<dbReference type="AlphaFoldDB" id="U7D7C9"/>
<dbReference type="Pfam" id="PF00106">
    <property type="entry name" value="adh_short"/>
    <property type="match status" value="1"/>
</dbReference>
<evidence type="ECO:0000256" key="2">
    <source>
        <dbReference type="ARBA" id="ARBA00023002"/>
    </source>
</evidence>
<protein>
    <submittedName>
        <fullName evidence="3">Short-chain dehydrogenase/reductase SDR</fullName>
    </submittedName>
</protein>
<name>U7D7C9_9BACT</name>
<comment type="caution">
    <text evidence="3">The sequence shown here is derived from an EMBL/GenBank/DDBJ whole genome shotgun (WGS) entry which is preliminary data.</text>
</comment>
<sequence length="257" mass="28164">MKKAFISGISSGLGLGLGETLTDAGWDVYGISRRNCPRADITHATCDIRKRETIHPTLTTLMKDLKHVDLVILNAGVLGRIADLSETAVSELQDIFNVNVWAQKSILDWFLHHIHSVGHIILISSGAAVVGNRGWGGYALSKAAGNMLIKLYAHEFPQETGLTALAPGLIDTQMTHYLRTDVDRNKYHAVERIAEAHATGVMLSPRKAAERILTQLTALRECPRGEFVDIRSLDAPHEYAKLMGAQGTTTHRDSPAR</sequence>
<accession>U7D7C9</accession>
<dbReference type="Gene3D" id="3.40.50.720">
    <property type="entry name" value="NAD(P)-binding Rossmann-like Domain"/>
    <property type="match status" value="1"/>
</dbReference>
<organism evidence="3 4">
    <name type="scientific">Chitinivibrio alkaliphilus ACht1</name>
    <dbReference type="NCBI Taxonomy" id="1313304"/>
    <lineage>
        <taxon>Bacteria</taxon>
        <taxon>Pseudomonadati</taxon>
        <taxon>Fibrobacterota</taxon>
        <taxon>Chitinivibrionia</taxon>
        <taxon>Chitinivibrionales</taxon>
        <taxon>Chitinivibrionaceae</taxon>
        <taxon>Chitinivibrio</taxon>
    </lineage>
</organism>
<dbReference type="PANTHER" id="PTHR43008:SF8">
    <property type="entry name" value="BENZIL REDUCTASE ((S)-BENZOIN FORMING) IRC24"/>
    <property type="match status" value="1"/>
</dbReference>
<evidence type="ECO:0000313" key="3">
    <source>
        <dbReference type="EMBL" id="ERP38855.1"/>
    </source>
</evidence>
<dbReference type="SUPFAM" id="SSF51735">
    <property type="entry name" value="NAD(P)-binding Rossmann-fold domains"/>
    <property type="match status" value="1"/>
</dbReference>
<proteinExistence type="inferred from homology"/>
<dbReference type="PANTHER" id="PTHR43008">
    <property type="entry name" value="BENZIL REDUCTASE"/>
    <property type="match status" value="1"/>
</dbReference>
<comment type="similarity">
    <text evidence="1">Belongs to the short-chain dehydrogenases/reductases (SDR) family.</text>
</comment>
<dbReference type="RefSeq" id="WP_022636154.1">
    <property type="nucleotide sequence ID" value="NZ_ASJR01000004.1"/>
</dbReference>
<dbReference type="OrthoDB" id="5786478at2"/>
<dbReference type="EMBL" id="ASJR01000004">
    <property type="protein sequence ID" value="ERP38855.1"/>
    <property type="molecule type" value="Genomic_DNA"/>
</dbReference>
<keyword evidence="2" id="KW-0560">Oxidoreductase</keyword>
<dbReference type="STRING" id="1313304.CALK_0632"/>
<dbReference type="PRINTS" id="PR00081">
    <property type="entry name" value="GDHRDH"/>
</dbReference>
<dbReference type="Proteomes" id="UP000017148">
    <property type="component" value="Unassembled WGS sequence"/>
</dbReference>
<dbReference type="InterPro" id="IPR002347">
    <property type="entry name" value="SDR_fam"/>
</dbReference>